<gene>
    <name evidence="1" type="ORF">RCF98_14275</name>
</gene>
<dbReference type="EMBL" id="CP133218">
    <property type="protein sequence ID" value="WML90129.1"/>
    <property type="molecule type" value="Genomic_DNA"/>
</dbReference>
<evidence type="ECO:0000313" key="2">
    <source>
        <dbReference type="Proteomes" id="UP001236657"/>
    </source>
</evidence>
<evidence type="ECO:0000313" key="1">
    <source>
        <dbReference type="EMBL" id="WML90129.1"/>
    </source>
</evidence>
<accession>A0ABY9MN80</accession>
<dbReference type="RefSeq" id="WP_308894501.1">
    <property type="nucleotide sequence ID" value="NZ_CP133218.1"/>
</dbReference>
<sequence length="134" mass="15048">MPQLVIELTETEYSLLLKKANSCDLQQITRVALDQYFGSHRFTDENLPILDLSGHRKAAAALQGERVDPRLPAAPNRYEIGNDRRHVYEDDAAFDRAVSAHQWILKRHSAEKAAFEAKKRNGTINAFGGVSCVL</sequence>
<name>A0ABY9MN80_9GAMM</name>
<reference evidence="1 2" key="1">
    <citation type="submission" date="2023-08" db="EMBL/GenBank/DDBJ databases">
        <title>New molecular markers tilS and rpoB for phylogenetic and monitoring studies of the genus Thiothrix biodiversity.</title>
        <authorList>
            <person name="Ravin N.V."/>
            <person name="Smolyakov D."/>
            <person name="Markov N.D."/>
            <person name="Beletsky A.V."/>
            <person name="Mardanov A.V."/>
            <person name="Rudenko T.S."/>
            <person name="Grabovich M.Y."/>
        </authorList>
    </citation>
    <scope>NUCLEOTIDE SEQUENCE [LARGE SCALE GENOMIC DNA]</scope>
    <source>
        <strain evidence="1 2">MK1</strain>
    </source>
</reference>
<keyword evidence="2" id="KW-1185">Reference proteome</keyword>
<organism evidence="1 2">
    <name type="scientific">Thiothrix lacustris</name>
    <dbReference type="NCBI Taxonomy" id="525917"/>
    <lineage>
        <taxon>Bacteria</taxon>
        <taxon>Pseudomonadati</taxon>
        <taxon>Pseudomonadota</taxon>
        <taxon>Gammaproteobacteria</taxon>
        <taxon>Thiotrichales</taxon>
        <taxon>Thiotrichaceae</taxon>
        <taxon>Thiothrix</taxon>
    </lineage>
</organism>
<dbReference type="Proteomes" id="UP001236657">
    <property type="component" value="Chromosome"/>
</dbReference>
<proteinExistence type="predicted"/>
<protein>
    <submittedName>
        <fullName evidence="1">Uncharacterized protein</fullName>
    </submittedName>
</protein>